<name>A0A2K2D6I5_BRADI</name>
<dbReference type="AlphaFoldDB" id="A0A2K2D6I5"/>
<organism evidence="2">
    <name type="scientific">Brachypodium distachyon</name>
    <name type="common">Purple false brome</name>
    <name type="synonym">Trachynia distachya</name>
    <dbReference type="NCBI Taxonomy" id="15368"/>
    <lineage>
        <taxon>Eukaryota</taxon>
        <taxon>Viridiplantae</taxon>
        <taxon>Streptophyta</taxon>
        <taxon>Embryophyta</taxon>
        <taxon>Tracheophyta</taxon>
        <taxon>Spermatophyta</taxon>
        <taxon>Magnoliopsida</taxon>
        <taxon>Liliopsida</taxon>
        <taxon>Poales</taxon>
        <taxon>Poaceae</taxon>
        <taxon>BOP clade</taxon>
        <taxon>Pooideae</taxon>
        <taxon>Stipodae</taxon>
        <taxon>Brachypodieae</taxon>
        <taxon>Brachypodium</taxon>
    </lineage>
</organism>
<dbReference type="EnsemblPlants" id="PNT69895">
    <property type="protein sequence ID" value="PNT69895"/>
    <property type="gene ID" value="BRADI_2g02523v3"/>
</dbReference>
<dbReference type="EMBL" id="CM000881">
    <property type="protein sequence ID" value="PNT69895.1"/>
    <property type="molecule type" value="Genomic_DNA"/>
</dbReference>
<sequence length="118" mass="13328">MRRMRHTTTTQTVCRPTTASKSKPSEHLTTAWCPRTPEIVSTRGSLSPREESTVGRGRRIYTGTVQVPPENVVVRRQLHRLDKLPNRKELVELLAGKRGTHSMHPSIIVQGISNRDLP</sequence>
<evidence type="ECO:0000313" key="4">
    <source>
        <dbReference type="Proteomes" id="UP000008810"/>
    </source>
</evidence>
<dbReference type="Proteomes" id="UP000008810">
    <property type="component" value="Chromosome 2"/>
</dbReference>
<evidence type="ECO:0000313" key="2">
    <source>
        <dbReference type="EMBL" id="PNT69895.1"/>
    </source>
</evidence>
<dbReference type="InParanoid" id="A0A2K2D6I5"/>
<keyword evidence="4" id="KW-1185">Reference proteome</keyword>
<feature type="region of interest" description="Disordered" evidence="1">
    <location>
        <begin position="1"/>
        <end position="29"/>
    </location>
</feature>
<reference evidence="2" key="2">
    <citation type="submission" date="2017-06" db="EMBL/GenBank/DDBJ databases">
        <title>WGS assembly of Brachypodium distachyon.</title>
        <authorList>
            <consortium name="The International Brachypodium Initiative"/>
            <person name="Lucas S."/>
            <person name="Harmon-Smith M."/>
            <person name="Lail K."/>
            <person name="Tice H."/>
            <person name="Grimwood J."/>
            <person name="Bruce D."/>
            <person name="Barry K."/>
            <person name="Shu S."/>
            <person name="Lindquist E."/>
            <person name="Wang M."/>
            <person name="Pitluck S."/>
            <person name="Vogel J.P."/>
            <person name="Garvin D.F."/>
            <person name="Mockler T.C."/>
            <person name="Schmutz J."/>
            <person name="Rokhsar D."/>
            <person name="Bevan M.W."/>
        </authorList>
    </citation>
    <scope>NUCLEOTIDE SEQUENCE</scope>
    <source>
        <strain evidence="2">Bd21</strain>
    </source>
</reference>
<proteinExistence type="predicted"/>
<protein>
    <submittedName>
        <fullName evidence="2 3">Uncharacterized protein</fullName>
    </submittedName>
</protein>
<dbReference type="Gramene" id="PNT69895">
    <property type="protein sequence ID" value="PNT69895"/>
    <property type="gene ID" value="BRADI_2g02523v3"/>
</dbReference>
<feature type="compositionally biased region" description="Low complexity" evidence="1">
    <location>
        <begin position="7"/>
        <end position="18"/>
    </location>
</feature>
<reference evidence="2 3" key="1">
    <citation type="journal article" date="2010" name="Nature">
        <title>Genome sequencing and analysis of the model grass Brachypodium distachyon.</title>
        <authorList>
            <consortium name="International Brachypodium Initiative"/>
        </authorList>
    </citation>
    <scope>NUCLEOTIDE SEQUENCE [LARGE SCALE GENOMIC DNA]</scope>
    <source>
        <strain evidence="2 3">Bd21</strain>
    </source>
</reference>
<evidence type="ECO:0000313" key="3">
    <source>
        <dbReference type="EnsemblPlants" id="PNT69895"/>
    </source>
</evidence>
<reference evidence="3" key="3">
    <citation type="submission" date="2018-08" db="UniProtKB">
        <authorList>
            <consortium name="EnsemblPlants"/>
        </authorList>
    </citation>
    <scope>IDENTIFICATION</scope>
    <source>
        <strain evidence="3">cv. Bd21</strain>
    </source>
</reference>
<evidence type="ECO:0000256" key="1">
    <source>
        <dbReference type="SAM" id="MobiDB-lite"/>
    </source>
</evidence>
<gene>
    <name evidence="2" type="ORF">BRADI_2g02523v3</name>
</gene>
<accession>A0A2K2D6I5</accession>